<dbReference type="GO" id="GO:0003677">
    <property type="term" value="F:DNA binding"/>
    <property type="evidence" value="ECO:0007669"/>
    <property type="project" value="InterPro"/>
</dbReference>
<comment type="caution">
    <text evidence="2">The sequence shown here is derived from an EMBL/GenBank/DDBJ whole genome shotgun (WGS) entry which is preliminary data.</text>
</comment>
<proteinExistence type="predicted"/>
<dbReference type="GO" id="GO:0000150">
    <property type="term" value="F:DNA strand exchange activity"/>
    <property type="evidence" value="ECO:0007669"/>
    <property type="project" value="InterPro"/>
</dbReference>
<evidence type="ECO:0000259" key="1">
    <source>
        <dbReference type="SMART" id="SM00857"/>
    </source>
</evidence>
<dbReference type="InterPro" id="IPR006119">
    <property type="entry name" value="Resolv_N"/>
</dbReference>
<gene>
    <name evidence="2" type="ORF">FHQ09_02480</name>
</gene>
<sequence length="165" mass="18347">MTLIGLVRVTSNSREVELQYAALQATCSRVSEEPATQTRLIKNRPHLLAALYDLHTGDLLVLTSVRYLAQTSIDGLGVLVDLVDRGIAVRVLSGMGEGDHSEPSFFLTQCREIADLRQNLWTDRIKAGLKASQESGSPIGRPRIVTRTQRNEIITRRGREHQFAP</sequence>
<dbReference type="AlphaFoldDB" id="A0A5C4X6B1"/>
<name>A0A5C4X6B1_9MICO</name>
<accession>A0A5C4X6B1</accession>
<dbReference type="Pfam" id="PF00239">
    <property type="entry name" value="Resolvase"/>
    <property type="match status" value="1"/>
</dbReference>
<evidence type="ECO:0000313" key="3">
    <source>
        <dbReference type="Proteomes" id="UP000314223"/>
    </source>
</evidence>
<organism evidence="2 3">
    <name type="scientific">Brevibacterium sediminis</name>
    <dbReference type="NCBI Taxonomy" id="1857024"/>
    <lineage>
        <taxon>Bacteria</taxon>
        <taxon>Bacillati</taxon>
        <taxon>Actinomycetota</taxon>
        <taxon>Actinomycetes</taxon>
        <taxon>Micrococcales</taxon>
        <taxon>Brevibacteriaceae</taxon>
        <taxon>Brevibacterium</taxon>
    </lineage>
</organism>
<dbReference type="Proteomes" id="UP000314223">
    <property type="component" value="Unassembled WGS sequence"/>
</dbReference>
<reference evidence="2 3" key="1">
    <citation type="submission" date="2019-06" db="EMBL/GenBank/DDBJ databases">
        <authorList>
            <person name="Mardanova A.M."/>
            <person name="Pudova D.S."/>
            <person name="Shagimardanova E.I."/>
            <person name="Gogoleva N.E."/>
            <person name="Lutfullin M.T."/>
            <person name="Hadieva G.F."/>
            <person name="Sharipova M.R."/>
        </authorList>
    </citation>
    <scope>NUCLEOTIDE SEQUENCE [LARGE SCALE GENOMIC DNA]</scope>
    <source>
        <strain evidence="2 3">MG-1</strain>
    </source>
</reference>
<feature type="domain" description="Resolvase/invertase-type recombinase catalytic" evidence="1">
    <location>
        <begin position="3"/>
        <end position="138"/>
    </location>
</feature>
<dbReference type="Gene3D" id="3.40.50.1390">
    <property type="entry name" value="Resolvase, N-terminal catalytic domain"/>
    <property type="match status" value="1"/>
</dbReference>
<protein>
    <recommendedName>
        <fullName evidence="1">Resolvase/invertase-type recombinase catalytic domain-containing protein</fullName>
    </recommendedName>
</protein>
<dbReference type="InterPro" id="IPR036162">
    <property type="entry name" value="Resolvase-like_N_sf"/>
</dbReference>
<dbReference type="RefSeq" id="WP_139467263.1">
    <property type="nucleotide sequence ID" value="NZ_VDMQ01000001.1"/>
</dbReference>
<dbReference type="EMBL" id="VDMQ01000001">
    <property type="protein sequence ID" value="TNM58157.1"/>
    <property type="molecule type" value="Genomic_DNA"/>
</dbReference>
<dbReference type="SUPFAM" id="SSF53041">
    <property type="entry name" value="Resolvase-like"/>
    <property type="match status" value="1"/>
</dbReference>
<dbReference type="SMART" id="SM00857">
    <property type="entry name" value="Resolvase"/>
    <property type="match status" value="1"/>
</dbReference>
<evidence type="ECO:0000313" key="2">
    <source>
        <dbReference type="EMBL" id="TNM58157.1"/>
    </source>
</evidence>